<dbReference type="AlphaFoldDB" id="A0A921IK48"/>
<dbReference type="SUPFAM" id="SSF51261">
    <property type="entry name" value="Duplicated hybrid motif"/>
    <property type="match status" value="1"/>
</dbReference>
<proteinExistence type="predicted"/>
<evidence type="ECO:0000259" key="3">
    <source>
        <dbReference type="Pfam" id="PF01551"/>
    </source>
</evidence>
<dbReference type="Proteomes" id="UP000782880">
    <property type="component" value="Unassembled WGS sequence"/>
</dbReference>
<keyword evidence="2" id="KW-1133">Transmembrane helix</keyword>
<dbReference type="GO" id="GO:0004222">
    <property type="term" value="F:metalloendopeptidase activity"/>
    <property type="evidence" value="ECO:0007669"/>
    <property type="project" value="TreeGrafter"/>
</dbReference>
<dbReference type="PANTHER" id="PTHR21666">
    <property type="entry name" value="PEPTIDASE-RELATED"/>
    <property type="match status" value="1"/>
</dbReference>
<dbReference type="PANTHER" id="PTHR21666:SF270">
    <property type="entry name" value="MUREIN HYDROLASE ACTIVATOR ENVC"/>
    <property type="match status" value="1"/>
</dbReference>
<evidence type="ECO:0000313" key="4">
    <source>
        <dbReference type="EMBL" id="HJG28850.1"/>
    </source>
</evidence>
<feature type="region of interest" description="Disordered" evidence="1">
    <location>
        <begin position="91"/>
        <end position="112"/>
    </location>
</feature>
<feature type="transmembrane region" description="Helical" evidence="2">
    <location>
        <begin position="14"/>
        <end position="33"/>
    </location>
</feature>
<accession>A0A921IK48</accession>
<reference evidence="4" key="1">
    <citation type="journal article" date="2021" name="PeerJ">
        <title>Extensive microbial diversity within the chicken gut microbiome revealed by metagenomics and culture.</title>
        <authorList>
            <person name="Gilroy R."/>
            <person name="Ravi A."/>
            <person name="Getino M."/>
            <person name="Pursley I."/>
            <person name="Horton D.L."/>
            <person name="Alikhan N.F."/>
            <person name="Baker D."/>
            <person name="Gharbi K."/>
            <person name="Hall N."/>
            <person name="Watson M."/>
            <person name="Adriaenssens E.M."/>
            <person name="Foster-Nyarko E."/>
            <person name="Jarju S."/>
            <person name="Secka A."/>
            <person name="Antonio M."/>
            <person name="Oren A."/>
            <person name="Chaudhuri R.R."/>
            <person name="La Ragione R."/>
            <person name="Hildebrand F."/>
            <person name="Pallen M.J."/>
        </authorList>
    </citation>
    <scope>NUCLEOTIDE SEQUENCE</scope>
    <source>
        <strain evidence="4">ChiBcec21-2208</strain>
    </source>
</reference>
<dbReference type="InterPro" id="IPR016047">
    <property type="entry name" value="M23ase_b-sheet_dom"/>
</dbReference>
<evidence type="ECO:0000313" key="5">
    <source>
        <dbReference type="Proteomes" id="UP000782880"/>
    </source>
</evidence>
<dbReference type="InterPro" id="IPR011055">
    <property type="entry name" value="Dup_hybrid_motif"/>
</dbReference>
<dbReference type="Pfam" id="PF01551">
    <property type="entry name" value="Peptidase_M23"/>
    <property type="match status" value="1"/>
</dbReference>
<keyword evidence="2" id="KW-0472">Membrane</keyword>
<comment type="caution">
    <text evidence="4">The sequence shown here is derived from an EMBL/GenBank/DDBJ whole genome shotgun (WGS) entry which is preliminary data.</text>
</comment>
<dbReference type="EMBL" id="DYVE01000242">
    <property type="protein sequence ID" value="HJG28850.1"/>
    <property type="molecule type" value="Genomic_DNA"/>
</dbReference>
<reference evidence="4" key="2">
    <citation type="submission" date="2021-09" db="EMBL/GenBank/DDBJ databases">
        <authorList>
            <person name="Gilroy R."/>
        </authorList>
    </citation>
    <scope>NUCLEOTIDE SEQUENCE</scope>
    <source>
        <strain evidence="4">ChiBcec21-2208</strain>
    </source>
</reference>
<protein>
    <submittedName>
        <fullName evidence="4">M23 family metallopeptidase</fullName>
    </submittedName>
</protein>
<dbReference type="Gene3D" id="2.70.70.10">
    <property type="entry name" value="Glucose Permease (Domain IIA)"/>
    <property type="match status" value="1"/>
</dbReference>
<evidence type="ECO:0000256" key="1">
    <source>
        <dbReference type="SAM" id="MobiDB-lite"/>
    </source>
</evidence>
<name>A0A921IK48_9FIRM</name>
<organism evidence="4 5">
    <name type="scientific">Subdoligranulum variabile</name>
    <dbReference type="NCBI Taxonomy" id="214851"/>
    <lineage>
        <taxon>Bacteria</taxon>
        <taxon>Bacillati</taxon>
        <taxon>Bacillota</taxon>
        <taxon>Clostridia</taxon>
        <taxon>Eubacteriales</taxon>
        <taxon>Oscillospiraceae</taxon>
        <taxon>Subdoligranulum</taxon>
    </lineage>
</organism>
<evidence type="ECO:0000256" key="2">
    <source>
        <dbReference type="SAM" id="Phobius"/>
    </source>
</evidence>
<dbReference type="InterPro" id="IPR050570">
    <property type="entry name" value="Cell_wall_metabolism_enzyme"/>
</dbReference>
<feature type="domain" description="M23ase beta-sheet core" evidence="3">
    <location>
        <begin position="149"/>
        <end position="243"/>
    </location>
</feature>
<dbReference type="CDD" id="cd12797">
    <property type="entry name" value="M23_peptidase"/>
    <property type="match status" value="1"/>
</dbReference>
<gene>
    <name evidence="4" type="ORF">K8V20_09455</name>
</gene>
<keyword evidence="2" id="KW-0812">Transmembrane</keyword>
<sequence length="251" mass="27118">MLKRKDSPPPEGNAILNGQILLCLLILAFVFLAKNMNWPLLSSMRVAFADAMRPTQELFLSDSRMLSKFTEKAAQAVENVTGNLFLETKVSTPETATRPVHGKSAPPSGASDDSYLPDFSLVFPLPDYCTRTSGYGWRANPMGGSGSDFHLGNDLAAAEGTVIRAAADGMVRYAGTHPSYGNYVRLLHQNGDETLYAHMQYLFVHTGETISAGTVLGTVGETGNATGPHLHFELLHRGIRYDPSDALQAAS</sequence>